<reference evidence="1" key="1">
    <citation type="submission" date="2023-03" db="EMBL/GenBank/DDBJ databases">
        <title>Chromosome-level genomes of two armyworms, Mythimna separata and Mythimna loreyi, provide insights into the biosynthesis and reception of sex pheromones.</title>
        <authorList>
            <person name="Zhao H."/>
        </authorList>
    </citation>
    <scope>NUCLEOTIDE SEQUENCE</scope>
    <source>
        <strain evidence="1">BeijingLab</strain>
    </source>
</reference>
<comment type="caution">
    <text evidence="1">The sequence shown here is derived from an EMBL/GenBank/DDBJ whole genome shotgun (WGS) entry which is preliminary data.</text>
</comment>
<organism evidence="1 2">
    <name type="scientific">Mythimna loreyi</name>
    <dbReference type="NCBI Taxonomy" id="667449"/>
    <lineage>
        <taxon>Eukaryota</taxon>
        <taxon>Metazoa</taxon>
        <taxon>Ecdysozoa</taxon>
        <taxon>Arthropoda</taxon>
        <taxon>Hexapoda</taxon>
        <taxon>Insecta</taxon>
        <taxon>Pterygota</taxon>
        <taxon>Neoptera</taxon>
        <taxon>Endopterygota</taxon>
        <taxon>Lepidoptera</taxon>
        <taxon>Glossata</taxon>
        <taxon>Ditrysia</taxon>
        <taxon>Noctuoidea</taxon>
        <taxon>Noctuidae</taxon>
        <taxon>Noctuinae</taxon>
        <taxon>Hadenini</taxon>
        <taxon>Mythimna</taxon>
    </lineage>
</organism>
<sequence>MDCSPVPVDNSSARKRIAQPEKWRRNLLKVTRYSPKTLAVRPLCNHKKKFEFRSLSMQDVKSFFESFYKFKDKRNQDAFILKHCTVKSVKRHRPKNSKYTPKSSQTTYFVYSATLKKRLLVCQTFFLNVLQIKKYRVQTIMKEYFETGTLLNEKRGGDRVSHKNMEKKRAVMSFIEKLHCEEPHYCRGNTKRLYLSAELSINKLYRLYNSQVESELKVKPSYFRNIFNRNYNLGFGSPRTDVCSVCLQFTEKMKTETRVNIRNDLIVMQRIHKLKAKAFFGFVKEEKPDLLTLSFDCEKNLSLPKTPDQSAYYSRQINLFNFTIVQGSSKSKLDSSNVFAYCWSENLFPKASNQISSAIYHRLQNTNLTGIKTVRLIADGCAGQNKNSTVLGMCAKWLSETPQVKSLELIFPIVGHSFIPPDRVFARIEKEIRKRETMANPEEYHEIIKNFATVIKLGDDCKVYHWKDAVGTNLKPVGRWHFQFKSCKRYELKRSKKEGNVLVKGMVHYKHDDCAFKSVNRPGVLSSSLNPQEILATNEVSVAKAIDINKLLTNHYGENWREIERLNFYVPLVSNSISGNEDTLEDSSEMICEPQETPTGFYV</sequence>
<name>A0ACC2QP12_9NEOP</name>
<evidence type="ECO:0000313" key="2">
    <source>
        <dbReference type="Proteomes" id="UP001231649"/>
    </source>
</evidence>
<keyword evidence="2" id="KW-1185">Reference proteome</keyword>
<protein>
    <submittedName>
        <fullName evidence="1">Uncharacterized protein</fullName>
    </submittedName>
</protein>
<gene>
    <name evidence="1" type="ORF">PYW08_006027</name>
</gene>
<accession>A0ACC2QP12</accession>
<evidence type="ECO:0000313" key="1">
    <source>
        <dbReference type="EMBL" id="KAJ8720562.1"/>
    </source>
</evidence>
<dbReference type="EMBL" id="CM056795">
    <property type="protein sequence ID" value="KAJ8720562.1"/>
    <property type="molecule type" value="Genomic_DNA"/>
</dbReference>
<proteinExistence type="predicted"/>
<dbReference type="Proteomes" id="UP001231649">
    <property type="component" value="Chromosome 19"/>
</dbReference>